<dbReference type="Gene3D" id="3.40.190.80">
    <property type="match status" value="1"/>
</dbReference>
<accession>A0A381Y4X4</accession>
<dbReference type="GO" id="GO:0046872">
    <property type="term" value="F:metal ion binding"/>
    <property type="evidence" value="ECO:0007669"/>
    <property type="project" value="UniProtKB-KW"/>
</dbReference>
<keyword evidence="2" id="KW-0479">Metal-binding</keyword>
<dbReference type="GO" id="GO:0008934">
    <property type="term" value="F:inositol monophosphate 1-phosphatase activity"/>
    <property type="evidence" value="ECO:0007669"/>
    <property type="project" value="TreeGrafter"/>
</dbReference>
<evidence type="ECO:0000256" key="4">
    <source>
        <dbReference type="ARBA" id="ARBA00022842"/>
    </source>
</evidence>
<comment type="cofactor">
    <cofactor evidence="1">
        <name>Mg(2+)</name>
        <dbReference type="ChEBI" id="CHEBI:18420"/>
    </cofactor>
</comment>
<dbReference type="Pfam" id="PF00459">
    <property type="entry name" value="Inositol_P"/>
    <property type="match status" value="1"/>
</dbReference>
<keyword evidence="4" id="KW-0460">Magnesium</keyword>
<reference evidence="5" key="1">
    <citation type="submission" date="2018-05" db="EMBL/GenBank/DDBJ databases">
        <authorList>
            <person name="Lanie J.A."/>
            <person name="Ng W.-L."/>
            <person name="Kazmierczak K.M."/>
            <person name="Andrzejewski T.M."/>
            <person name="Davidsen T.M."/>
            <person name="Wayne K.J."/>
            <person name="Tettelin H."/>
            <person name="Glass J.I."/>
            <person name="Rusch D."/>
            <person name="Podicherti R."/>
            <person name="Tsui H.-C.T."/>
            <person name="Winkler M.E."/>
        </authorList>
    </citation>
    <scope>NUCLEOTIDE SEQUENCE</scope>
</reference>
<evidence type="ECO:0000313" key="5">
    <source>
        <dbReference type="EMBL" id="SVA72078.1"/>
    </source>
</evidence>
<dbReference type="Gene3D" id="3.30.540.10">
    <property type="entry name" value="Fructose-1,6-Bisphosphatase, subunit A, domain 1"/>
    <property type="match status" value="1"/>
</dbReference>
<dbReference type="InterPro" id="IPR020583">
    <property type="entry name" value="Inositol_monoP_metal-BS"/>
</dbReference>
<keyword evidence="3" id="KW-0378">Hydrolase</keyword>
<dbReference type="EMBL" id="UINC01017398">
    <property type="protein sequence ID" value="SVA72078.1"/>
    <property type="molecule type" value="Genomic_DNA"/>
</dbReference>
<dbReference type="PRINTS" id="PR00377">
    <property type="entry name" value="IMPHPHTASES"/>
</dbReference>
<dbReference type="InterPro" id="IPR000760">
    <property type="entry name" value="Inositol_monophosphatase-like"/>
</dbReference>
<name>A0A381Y4X4_9ZZZZ</name>
<dbReference type="SUPFAM" id="SSF56655">
    <property type="entry name" value="Carbohydrate phosphatase"/>
    <property type="match status" value="1"/>
</dbReference>
<dbReference type="GO" id="GO:0006020">
    <property type="term" value="P:inositol metabolic process"/>
    <property type="evidence" value="ECO:0007669"/>
    <property type="project" value="TreeGrafter"/>
</dbReference>
<sequence>MDLLEAKNAALSCLKISSKEIMSRFRTNMTVESKSDQSPVTVADRKAEEILRKKISKSYPGHGIIGEEFGEENSQSEWVWTIDPIDGTRSFIRGLPLFATLIALLHKGDPVMGIISLPALGETAWAVKGKGAFSGSQRLQVSNHGIVKGAFVGTADKYCFKEKKCAQLYNRLHREAEIVRTYPDAFGHLMAIRGAIDVMVDPWAYIWDYAPCKIMVQEAGGVFANFTGSKAGIDVGNGISGNPKMVKAVRAMVREANNRKKN</sequence>
<dbReference type="FunFam" id="3.30.540.10:FF:000003">
    <property type="entry name" value="Inositol-1-monophosphatase"/>
    <property type="match status" value="1"/>
</dbReference>
<dbReference type="PANTHER" id="PTHR20854:SF4">
    <property type="entry name" value="INOSITOL-1-MONOPHOSPHATASE-RELATED"/>
    <property type="match status" value="1"/>
</dbReference>
<dbReference type="GO" id="GO:0007165">
    <property type="term" value="P:signal transduction"/>
    <property type="evidence" value="ECO:0007669"/>
    <property type="project" value="TreeGrafter"/>
</dbReference>
<protein>
    <recommendedName>
        <fullName evidence="6">Histidinol-phosphatase</fullName>
    </recommendedName>
</protein>
<dbReference type="PANTHER" id="PTHR20854">
    <property type="entry name" value="INOSITOL MONOPHOSPHATASE"/>
    <property type="match status" value="1"/>
</dbReference>
<evidence type="ECO:0000256" key="1">
    <source>
        <dbReference type="ARBA" id="ARBA00001946"/>
    </source>
</evidence>
<evidence type="ECO:0000256" key="3">
    <source>
        <dbReference type="ARBA" id="ARBA00022801"/>
    </source>
</evidence>
<gene>
    <name evidence="5" type="ORF">METZ01_LOCUS124932</name>
</gene>
<dbReference type="PROSITE" id="PS00629">
    <property type="entry name" value="IMP_1"/>
    <property type="match status" value="1"/>
</dbReference>
<dbReference type="AlphaFoldDB" id="A0A381Y4X4"/>
<organism evidence="5">
    <name type="scientific">marine metagenome</name>
    <dbReference type="NCBI Taxonomy" id="408172"/>
    <lineage>
        <taxon>unclassified sequences</taxon>
        <taxon>metagenomes</taxon>
        <taxon>ecological metagenomes</taxon>
    </lineage>
</organism>
<evidence type="ECO:0000256" key="2">
    <source>
        <dbReference type="ARBA" id="ARBA00022723"/>
    </source>
</evidence>
<evidence type="ECO:0008006" key="6">
    <source>
        <dbReference type="Google" id="ProtNLM"/>
    </source>
</evidence>
<proteinExistence type="predicted"/>